<proteinExistence type="predicted"/>
<dbReference type="Proteomes" id="UP000053593">
    <property type="component" value="Unassembled WGS sequence"/>
</dbReference>
<feature type="compositionally biased region" description="Basic and acidic residues" evidence="1">
    <location>
        <begin position="1"/>
        <end position="10"/>
    </location>
</feature>
<gene>
    <name evidence="2" type="ORF">GYMLUDRAFT_247828</name>
</gene>
<feature type="region of interest" description="Disordered" evidence="1">
    <location>
        <begin position="1"/>
        <end position="37"/>
    </location>
</feature>
<feature type="region of interest" description="Disordered" evidence="1">
    <location>
        <begin position="412"/>
        <end position="443"/>
    </location>
</feature>
<evidence type="ECO:0000313" key="2">
    <source>
        <dbReference type="EMBL" id="KIK56562.1"/>
    </source>
</evidence>
<dbReference type="EMBL" id="KN834797">
    <property type="protein sequence ID" value="KIK56562.1"/>
    <property type="molecule type" value="Genomic_DNA"/>
</dbReference>
<evidence type="ECO:0000256" key="1">
    <source>
        <dbReference type="SAM" id="MobiDB-lite"/>
    </source>
</evidence>
<organism evidence="2 3">
    <name type="scientific">Collybiopsis luxurians FD-317 M1</name>
    <dbReference type="NCBI Taxonomy" id="944289"/>
    <lineage>
        <taxon>Eukaryota</taxon>
        <taxon>Fungi</taxon>
        <taxon>Dikarya</taxon>
        <taxon>Basidiomycota</taxon>
        <taxon>Agaricomycotina</taxon>
        <taxon>Agaricomycetes</taxon>
        <taxon>Agaricomycetidae</taxon>
        <taxon>Agaricales</taxon>
        <taxon>Marasmiineae</taxon>
        <taxon>Omphalotaceae</taxon>
        <taxon>Collybiopsis</taxon>
        <taxon>Collybiopsis luxurians</taxon>
    </lineage>
</organism>
<sequence length="543" mass="59213">MEGEENKDNEQGDNSIVSENEADGSECGGPTGEGVARNLETLPPREAQVLFLGPKRSGLATLPYSNLLQVKTFEWYSFGMNRSEGDIQQGAVYLILSAVRLLEWESGSAVFQRIAQWVDTECDGMNGRQRGIGWTEAGSVVYIIALNKTWVEVSRYVRIHPDLVIHSCIDGILSTPSQPLLRRHSVSCNPLAGHRCYYKSLYKRNKLRCSLTGNTARPLLVVEVVSDQVQHSRVYRQATYVSWLFYQQIPLKSDLEASNVYLKIISIFAFEPSTNSSFAHDGGLHTFLAHPIVPLCLLEKFVALKQYTDAQTPAATPALACSKRNPGRPSFNSNVPISHLLISFATLHRATNPLSFVGYAFPSGLNSIPQAVTGMKVAWPGSPSTFNPRLATSATNDMNRHVRTKSCTWAPFPQSTRRRGRELSCTEHPEGGAGGAKDKDGEDVDSTGVAVLVTPESVGSDKSALSVSMASRLSCWSSRMHSQPHPVESSGDSSFDTAADDALDASTSTSPPQFSENDENNERAAPMIDGLNRVSPYGRAGKA</sequence>
<dbReference type="HOGENOM" id="CLU_501574_0_0_1"/>
<protein>
    <submittedName>
        <fullName evidence="2">Uncharacterized protein</fullName>
    </submittedName>
</protein>
<accession>A0A0D0CEV1</accession>
<evidence type="ECO:0000313" key="3">
    <source>
        <dbReference type="Proteomes" id="UP000053593"/>
    </source>
</evidence>
<keyword evidence="3" id="KW-1185">Reference proteome</keyword>
<reference evidence="2 3" key="1">
    <citation type="submission" date="2014-04" db="EMBL/GenBank/DDBJ databases">
        <title>Evolutionary Origins and Diversification of the Mycorrhizal Mutualists.</title>
        <authorList>
            <consortium name="DOE Joint Genome Institute"/>
            <consortium name="Mycorrhizal Genomics Consortium"/>
            <person name="Kohler A."/>
            <person name="Kuo A."/>
            <person name="Nagy L.G."/>
            <person name="Floudas D."/>
            <person name="Copeland A."/>
            <person name="Barry K.W."/>
            <person name="Cichocki N."/>
            <person name="Veneault-Fourrey C."/>
            <person name="LaButti K."/>
            <person name="Lindquist E.A."/>
            <person name="Lipzen A."/>
            <person name="Lundell T."/>
            <person name="Morin E."/>
            <person name="Murat C."/>
            <person name="Riley R."/>
            <person name="Ohm R."/>
            <person name="Sun H."/>
            <person name="Tunlid A."/>
            <person name="Henrissat B."/>
            <person name="Grigoriev I.V."/>
            <person name="Hibbett D.S."/>
            <person name="Martin F."/>
        </authorList>
    </citation>
    <scope>NUCLEOTIDE SEQUENCE [LARGE SCALE GENOMIC DNA]</scope>
    <source>
        <strain evidence="2 3">FD-317 M1</strain>
    </source>
</reference>
<feature type="region of interest" description="Disordered" evidence="1">
    <location>
        <begin position="480"/>
        <end position="543"/>
    </location>
</feature>
<feature type="compositionally biased region" description="Basic and acidic residues" evidence="1">
    <location>
        <begin position="421"/>
        <end position="440"/>
    </location>
</feature>
<dbReference type="AlphaFoldDB" id="A0A0D0CEV1"/>
<name>A0A0D0CEV1_9AGAR</name>